<keyword evidence="4" id="KW-1185">Reference proteome</keyword>
<gene>
    <name evidence="3" type="ORF">SAMN05660649_04073</name>
</gene>
<dbReference type="GO" id="GO:0005524">
    <property type="term" value="F:ATP binding"/>
    <property type="evidence" value="ECO:0007669"/>
    <property type="project" value="InterPro"/>
</dbReference>
<protein>
    <submittedName>
        <fullName evidence="3">Pyruvate, water dikinase</fullName>
    </submittedName>
</protein>
<dbReference type="Gene3D" id="3.30.470.20">
    <property type="entry name" value="ATP-grasp fold, B domain"/>
    <property type="match status" value="1"/>
</dbReference>
<proteinExistence type="predicted"/>
<dbReference type="EMBL" id="FOOX01000018">
    <property type="protein sequence ID" value="SFH15246.1"/>
    <property type="molecule type" value="Genomic_DNA"/>
</dbReference>
<dbReference type="SUPFAM" id="SSF56059">
    <property type="entry name" value="Glutathione synthetase ATP-binding domain-like"/>
    <property type="match status" value="1"/>
</dbReference>
<dbReference type="STRING" id="341036.SAMN05660649_04073"/>
<reference evidence="4" key="1">
    <citation type="submission" date="2016-10" db="EMBL/GenBank/DDBJ databases">
        <authorList>
            <person name="Varghese N."/>
            <person name="Submissions S."/>
        </authorList>
    </citation>
    <scope>NUCLEOTIDE SEQUENCE [LARGE SCALE GENOMIC DNA]</scope>
    <source>
        <strain evidence="4">DSM 17038</strain>
    </source>
</reference>
<evidence type="ECO:0000259" key="1">
    <source>
        <dbReference type="Pfam" id="PF00391"/>
    </source>
</evidence>
<accession>A0A1I2XRA9</accession>
<dbReference type="PANTHER" id="PTHR43615">
    <property type="entry name" value="PHOSPHOENOLPYRUVATE SYNTHASE-RELATED"/>
    <property type="match status" value="1"/>
</dbReference>
<sequence length="901" mass="100596">MDSGEEKLFLRWDEAFRAGPEAAGGKGWNLGRLDRYGFDLPAGGVLSTLAYGIFIEANKLQESLEDVSRSSTAEKITNPEITLILDNMRGKINNGIFPPIVRKALARRLKKLGLWEKPVAVRSSASAEDSQKASFAGMHDSFLNVKGLDNILESVKACYASLWTPRAVAYRRKMNISDNKVLPAVVIMQMVEARAAGIAFSCDPRTGREDLLVINANYGLGESVVGGLVEPDQYLLDTTDIQHKIKGTVIGSKKTVTIPADCGGTMLVTEKDSKWFELQEKMQSKQVLSNIEITRLGLIILRVLDSLGEGECHQDIEWALDGEKFYLVQARPVTALPQYTYPAIKSQPEIWSNANTRDALPVVLSTLAHRDNKIILTKMMDGFYKYLGVQQLPGIQRFKCFNGRLYANMSVFQWEAYKYYAMTPAESNHHMGGHQQEITIPENQKHGRASLLKIKLLHFKLVFLLNRLRKKVASSSANIRSYTDEMRGKDLTLVEDKDLLNYFMDLAQTTYTYSPMVPLFNLFAGGTMMTLTGVLENYFPTESKALISYLMAGAGNITSATHGYRLIELAELAGKDPDALMFFTSASYNPLNWEYALPDNTPFKQVFKGYIKDFGHRAVYEADTINPRWRENPSYLLNTVKTLLDNANTASIKAGQEKKRKTSWDRINTKLPFYLKVLVKYLVSQLIENSEMREMTKSEIIRLAEVHRKICLEIAGRLVKWGLLTERNDIFHCSWYDIIPILTDDWDGRGLQNLVSDRKKRRKELEALSPPDLIINDTPVYSTPLARGPGDTLEGLGVAAGKASGQARIVMHPEEGKKLGCGEVLAAPSTDPAWTPLFLKASAIVMETGGFLSHGAIVAREYGIPAVVNIPGVLKLVQDGQETTVDGDEGKIYLKPIHENN</sequence>
<name>A0A1I2XRA9_9FIRM</name>
<dbReference type="InterPro" id="IPR051549">
    <property type="entry name" value="PEP_Utilizing_Enz"/>
</dbReference>
<dbReference type="InterPro" id="IPR036637">
    <property type="entry name" value="Phosphohistidine_dom_sf"/>
</dbReference>
<keyword evidence="3" id="KW-0670">Pyruvate</keyword>
<dbReference type="InterPro" id="IPR002192">
    <property type="entry name" value="PPDK_AMP/ATP-bd"/>
</dbReference>
<dbReference type="InterPro" id="IPR008279">
    <property type="entry name" value="PEP-util_enz_mobile_dom"/>
</dbReference>
<keyword evidence="3" id="KW-0418">Kinase</keyword>
<evidence type="ECO:0000313" key="4">
    <source>
        <dbReference type="Proteomes" id="UP000199337"/>
    </source>
</evidence>
<dbReference type="SUPFAM" id="SSF52009">
    <property type="entry name" value="Phosphohistidine domain"/>
    <property type="match status" value="1"/>
</dbReference>
<dbReference type="Pfam" id="PF00391">
    <property type="entry name" value="PEP-utilizers"/>
    <property type="match status" value="1"/>
</dbReference>
<dbReference type="InterPro" id="IPR013815">
    <property type="entry name" value="ATP_grasp_subdomain_1"/>
</dbReference>
<dbReference type="Proteomes" id="UP000199337">
    <property type="component" value="Unassembled WGS sequence"/>
</dbReference>
<organism evidence="3 4">
    <name type="scientific">Desulfotruncus arcticus DSM 17038</name>
    <dbReference type="NCBI Taxonomy" id="1121424"/>
    <lineage>
        <taxon>Bacteria</taxon>
        <taxon>Bacillati</taxon>
        <taxon>Bacillota</taxon>
        <taxon>Clostridia</taxon>
        <taxon>Eubacteriales</taxon>
        <taxon>Desulfallaceae</taxon>
        <taxon>Desulfotruncus</taxon>
    </lineage>
</organism>
<dbReference type="RefSeq" id="WP_092473806.1">
    <property type="nucleotide sequence ID" value="NZ_FOOX01000018.1"/>
</dbReference>
<dbReference type="PANTHER" id="PTHR43615:SF1">
    <property type="entry name" value="PPDK_N DOMAIN-CONTAINING PROTEIN"/>
    <property type="match status" value="1"/>
</dbReference>
<dbReference type="AlphaFoldDB" id="A0A1I2XRA9"/>
<feature type="domain" description="Pyruvate phosphate dikinase AMP/ATP-binding" evidence="2">
    <location>
        <begin position="22"/>
        <end position="340"/>
    </location>
</feature>
<dbReference type="OrthoDB" id="9765468at2"/>
<feature type="domain" description="PEP-utilising enzyme mobile" evidence="1">
    <location>
        <begin position="822"/>
        <end position="890"/>
    </location>
</feature>
<keyword evidence="3" id="KW-0808">Transferase</keyword>
<dbReference type="GO" id="GO:0016301">
    <property type="term" value="F:kinase activity"/>
    <property type="evidence" value="ECO:0007669"/>
    <property type="project" value="UniProtKB-KW"/>
</dbReference>
<dbReference type="Gene3D" id="3.30.1490.20">
    <property type="entry name" value="ATP-grasp fold, A domain"/>
    <property type="match status" value="1"/>
</dbReference>
<evidence type="ECO:0000313" key="3">
    <source>
        <dbReference type="EMBL" id="SFH15246.1"/>
    </source>
</evidence>
<dbReference type="Gene3D" id="3.50.30.10">
    <property type="entry name" value="Phosphohistidine domain"/>
    <property type="match status" value="1"/>
</dbReference>
<dbReference type="Pfam" id="PF01326">
    <property type="entry name" value="PPDK_N"/>
    <property type="match status" value="1"/>
</dbReference>
<evidence type="ECO:0000259" key="2">
    <source>
        <dbReference type="Pfam" id="PF01326"/>
    </source>
</evidence>